<evidence type="ECO:0000256" key="2">
    <source>
        <dbReference type="ARBA" id="ARBA00022737"/>
    </source>
</evidence>
<dbReference type="Gene3D" id="2.130.10.10">
    <property type="entry name" value="YVTN repeat-like/Quinoprotein amine dehydrogenase"/>
    <property type="match status" value="1"/>
</dbReference>
<dbReference type="PANTHER" id="PTHR19854">
    <property type="entry name" value="TRANSDUCIN BETA-LIKE 3"/>
    <property type="match status" value="1"/>
</dbReference>
<accession>A0A653D9B5</accession>
<proteinExistence type="predicted"/>
<sequence>MLQIKPTRNNMLPPDPVYTMKSDMGYIHHLNFFQGSTSQLLAATEKGLVYFWDLNTHRASCKKEMGESIQAVHSYTDRIITQEKSGIIKLWSTEDFKMINSYEYCGGYCKSVTIDDILVVPQEKGVDLVDKKTFKKTKTLVSDRKNSGHLMALQMVNLENGTYILAAFESGDVILWDIVSEKICGYSRLQEQLTTLTFDSTMGRGVCGGASNKMQVFAIDKSFNITLKCEIILGNEGCSIVRIRPDRQVKKSILSDQFTISAVAASRCCGPAQLILPIYIYFFI</sequence>
<organism evidence="3 4">
    <name type="scientific">Callosobruchus maculatus</name>
    <name type="common">Southern cowpea weevil</name>
    <name type="synonym">Pulse bruchid</name>
    <dbReference type="NCBI Taxonomy" id="64391"/>
    <lineage>
        <taxon>Eukaryota</taxon>
        <taxon>Metazoa</taxon>
        <taxon>Ecdysozoa</taxon>
        <taxon>Arthropoda</taxon>
        <taxon>Hexapoda</taxon>
        <taxon>Insecta</taxon>
        <taxon>Pterygota</taxon>
        <taxon>Neoptera</taxon>
        <taxon>Endopterygota</taxon>
        <taxon>Coleoptera</taxon>
        <taxon>Polyphaga</taxon>
        <taxon>Cucujiformia</taxon>
        <taxon>Chrysomeloidea</taxon>
        <taxon>Chrysomelidae</taxon>
        <taxon>Bruchinae</taxon>
        <taxon>Bruchini</taxon>
        <taxon>Callosobruchus</taxon>
    </lineage>
</organism>
<protein>
    <submittedName>
        <fullName evidence="3">Uncharacterized protein</fullName>
    </submittedName>
</protein>
<keyword evidence="2" id="KW-0677">Repeat</keyword>
<evidence type="ECO:0000313" key="3">
    <source>
        <dbReference type="EMBL" id="VEN56752.1"/>
    </source>
</evidence>
<dbReference type="OrthoDB" id="7668193at2759"/>
<dbReference type="InterPro" id="IPR036322">
    <property type="entry name" value="WD40_repeat_dom_sf"/>
</dbReference>
<dbReference type="SUPFAM" id="SSF50978">
    <property type="entry name" value="WD40 repeat-like"/>
    <property type="match status" value="1"/>
</dbReference>
<evidence type="ECO:0000313" key="4">
    <source>
        <dbReference type="Proteomes" id="UP000410492"/>
    </source>
</evidence>
<reference evidence="3 4" key="1">
    <citation type="submission" date="2019-01" db="EMBL/GenBank/DDBJ databases">
        <authorList>
            <person name="Sayadi A."/>
        </authorList>
    </citation>
    <scope>NUCLEOTIDE SEQUENCE [LARGE SCALE GENOMIC DNA]</scope>
</reference>
<evidence type="ECO:0000256" key="1">
    <source>
        <dbReference type="ARBA" id="ARBA00022574"/>
    </source>
</evidence>
<dbReference type="Proteomes" id="UP000410492">
    <property type="component" value="Unassembled WGS sequence"/>
</dbReference>
<dbReference type="AlphaFoldDB" id="A0A653D9B5"/>
<dbReference type="InterPro" id="IPR015943">
    <property type="entry name" value="WD40/YVTN_repeat-like_dom_sf"/>
</dbReference>
<name>A0A653D9B5_CALMS</name>
<dbReference type="EMBL" id="CAACVG010010837">
    <property type="protein sequence ID" value="VEN56752.1"/>
    <property type="molecule type" value="Genomic_DNA"/>
</dbReference>
<keyword evidence="4" id="KW-1185">Reference proteome</keyword>
<dbReference type="PANTHER" id="PTHR19854:SF1">
    <property type="entry name" value="GUANINE NUCLEOTIDE-BINDING PROTEIN SUBUNIT BETA-LIKE PROTEIN 1"/>
    <property type="match status" value="1"/>
</dbReference>
<gene>
    <name evidence="3" type="ORF">CALMAC_LOCUS15557</name>
</gene>
<keyword evidence="1" id="KW-0853">WD repeat</keyword>